<feature type="transmembrane region" description="Helical" evidence="2">
    <location>
        <begin position="143"/>
        <end position="161"/>
    </location>
</feature>
<feature type="transmembrane region" description="Helical" evidence="2">
    <location>
        <begin position="107"/>
        <end position="131"/>
    </location>
</feature>
<feature type="transmembrane region" description="Helical" evidence="2">
    <location>
        <begin position="28"/>
        <end position="46"/>
    </location>
</feature>
<dbReference type="Proteomes" id="UP000306378">
    <property type="component" value="Unassembled WGS sequence"/>
</dbReference>
<dbReference type="Pfam" id="PF03729">
    <property type="entry name" value="DUF308"/>
    <property type="match status" value="2"/>
</dbReference>
<dbReference type="PANTHER" id="PTHR34989">
    <property type="entry name" value="PROTEIN HDED"/>
    <property type="match status" value="1"/>
</dbReference>
<dbReference type="GO" id="GO:0005886">
    <property type="term" value="C:plasma membrane"/>
    <property type="evidence" value="ECO:0007669"/>
    <property type="project" value="TreeGrafter"/>
</dbReference>
<evidence type="ECO:0000256" key="2">
    <source>
        <dbReference type="SAM" id="Phobius"/>
    </source>
</evidence>
<evidence type="ECO:0000313" key="4">
    <source>
        <dbReference type="Proteomes" id="UP000306378"/>
    </source>
</evidence>
<dbReference type="InterPro" id="IPR052712">
    <property type="entry name" value="Acid_resist_chaperone_HdeD"/>
</dbReference>
<feature type="compositionally biased region" description="Pro residues" evidence="1">
    <location>
        <begin position="192"/>
        <end position="209"/>
    </location>
</feature>
<evidence type="ECO:0000313" key="3">
    <source>
        <dbReference type="EMBL" id="TLF77586.1"/>
    </source>
</evidence>
<feature type="transmembrane region" description="Helical" evidence="2">
    <location>
        <begin position="84"/>
        <end position="101"/>
    </location>
</feature>
<feature type="region of interest" description="Disordered" evidence="1">
    <location>
        <begin position="188"/>
        <end position="227"/>
    </location>
</feature>
<reference evidence="3 4" key="1">
    <citation type="submission" date="2019-05" db="EMBL/GenBank/DDBJ databases">
        <title>Genomes sequences of two Nocardia cyriacigeorgica environmental isolates, type strains Nocardia asteroides ATCC 19247 and Nocardia cyriacigeorgica DSM 44484.</title>
        <authorList>
            <person name="Vautrin F."/>
            <person name="Bergeron E."/>
            <person name="Dubost A."/>
            <person name="Abrouk D."/>
            <person name="Rodriguez Nava V."/>
            <person name="Pujic P."/>
        </authorList>
    </citation>
    <scope>NUCLEOTIDE SEQUENCE [LARGE SCALE GENOMIC DNA]</scope>
    <source>
        <strain evidence="3 4">EML 446</strain>
    </source>
</reference>
<dbReference type="PANTHER" id="PTHR34989:SF1">
    <property type="entry name" value="PROTEIN HDED"/>
    <property type="match status" value="1"/>
</dbReference>
<dbReference type="InterPro" id="IPR005325">
    <property type="entry name" value="DUF308_memb"/>
</dbReference>
<organism evidence="3 4">
    <name type="scientific">Nocardia cyriacigeorgica</name>
    <dbReference type="NCBI Taxonomy" id="135487"/>
    <lineage>
        <taxon>Bacteria</taxon>
        <taxon>Bacillati</taxon>
        <taxon>Actinomycetota</taxon>
        <taxon>Actinomycetes</taxon>
        <taxon>Mycobacteriales</taxon>
        <taxon>Nocardiaceae</taxon>
        <taxon>Nocardia</taxon>
    </lineage>
</organism>
<dbReference type="AlphaFoldDB" id="A0A5R8NPH1"/>
<evidence type="ECO:0000256" key="1">
    <source>
        <dbReference type="SAM" id="MobiDB-lite"/>
    </source>
</evidence>
<feature type="transmembrane region" description="Helical" evidence="2">
    <location>
        <begin position="52"/>
        <end position="72"/>
    </location>
</feature>
<keyword evidence="2" id="KW-1133">Transmembrane helix</keyword>
<keyword evidence="2" id="KW-0472">Membrane</keyword>
<comment type="caution">
    <text evidence="3">The sequence shown here is derived from an EMBL/GenBank/DDBJ whole genome shotgun (WGS) entry which is preliminary data.</text>
</comment>
<name>A0A5R8NPH1_9NOCA</name>
<evidence type="ECO:0008006" key="5">
    <source>
        <dbReference type="Google" id="ProtNLM"/>
    </source>
</evidence>
<sequence>MGWPYHVAMPTYEDSGPVSVLGRGVRQTVLVVGICSVLLGVAIMMWPGKSVATLAALAGAYLLVSAVLQLTIAFGSGLGRFPRVLMFLAGAVSAVLGLLAFRSGEWVLLVAMWLGVGWSVRGVVHAIAAVWDDDDTPGRGVQEVIGLATLIVGIVVAIVPFDSVDILAATAGCCMIALGITEILTARKAPAEQPPQPEPAPPRPAPPRPTADTTIVMPPGSGHAMGR</sequence>
<gene>
    <name evidence="3" type="ORF">FEK34_14805</name>
</gene>
<dbReference type="EMBL" id="VBUT01000005">
    <property type="protein sequence ID" value="TLF77586.1"/>
    <property type="molecule type" value="Genomic_DNA"/>
</dbReference>
<proteinExistence type="predicted"/>
<keyword evidence="2" id="KW-0812">Transmembrane</keyword>
<accession>A0A5R8NPH1</accession>
<protein>
    <recommendedName>
        <fullName evidence="5">DUF308 domain-containing protein</fullName>
    </recommendedName>
</protein>